<gene>
    <name evidence="1" type="ORF">UFOPK2359_00618</name>
    <name evidence="2" type="ORF">UFOPK3167_00763</name>
</gene>
<dbReference type="AlphaFoldDB" id="A0A6J6N107"/>
<evidence type="ECO:0000313" key="2">
    <source>
        <dbReference type="EMBL" id="CAB4828206.1"/>
    </source>
</evidence>
<name>A0A6J6N107_9ZZZZ</name>
<reference evidence="1" key="1">
    <citation type="submission" date="2020-05" db="EMBL/GenBank/DDBJ databases">
        <authorList>
            <person name="Chiriac C."/>
            <person name="Salcher M."/>
            <person name="Ghai R."/>
            <person name="Kavagutti S V."/>
        </authorList>
    </citation>
    <scope>NUCLEOTIDE SEQUENCE</scope>
</reference>
<accession>A0A6J6N107</accession>
<protein>
    <submittedName>
        <fullName evidence="1">Unannotated protein</fullName>
    </submittedName>
</protein>
<proteinExistence type="predicted"/>
<sequence length="120" mass="12182">MKALTRSIAAASMAGIFVLAGVSGASADATAPVVKKVALTPEQKAAFQAAKAAFQAARTARHAAFETAKSTFANAKTARDAAIAAATTKDARIAARTTFKSVVTSMKASIPVKPVPPVRP</sequence>
<evidence type="ECO:0000313" key="1">
    <source>
        <dbReference type="EMBL" id="CAB4679826.1"/>
    </source>
</evidence>
<organism evidence="1">
    <name type="scientific">freshwater metagenome</name>
    <dbReference type="NCBI Taxonomy" id="449393"/>
    <lineage>
        <taxon>unclassified sequences</taxon>
        <taxon>metagenomes</taxon>
        <taxon>ecological metagenomes</taxon>
    </lineage>
</organism>
<dbReference type="EMBL" id="CAEZXG010000029">
    <property type="protein sequence ID" value="CAB4679826.1"/>
    <property type="molecule type" value="Genomic_DNA"/>
</dbReference>
<dbReference type="EMBL" id="CAFABF010000031">
    <property type="protein sequence ID" value="CAB4828206.1"/>
    <property type="molecule type" value="Genomic_DNA"/>
</dbReference>